<keyword evidence="3" id="KW-1003">Cell membrane</keyword>
<evidence type="ECO:0000256" key="5">
    <source>
        <dbReference type="ARBA" id="ARBA00022989"/>
    </source>
</evidence>
<dbReference type="AlphaFoldDB" id="R1CUW3"/>
<dbReference type="InterPro" id="IPR049278">
    <property type="entry name" value="MS_channel_C"/>
</dbReference>
<evidence type="ECO:0000313" key="11">
    <source>
        <dbReference type="EMBL" id="EOD00439.1"/>
    </source>
</evidence>
<feature type="domain" description="Mechanosensitive ion channel MscS" evidence="8">
    <location>
        <begin position="186"/>
        <end position="253"/>
    </location>
</feature>
<keyword evidence="4 7" id="KW-0812">Transmembrane</keyword>
<evidence type="ECO:0000256" key="7">
    <source>
        <dbReference type="SAM" id="Phobius"/>
    </source>
</evidence>
<sequence length="365" mass="41650">MEFLIKINELSKTYLNIPAQSIGIALGIFLFFTILRRIFSKYIIKLISLFTSKTKSQVDDDILRAFQRPLASFIAILGIYLALMYLPLSQAANITITKFFRAYIIIMIAWGLYNLEGTYIILHEKMQSKFNFKSNKILKPFLTKALRFITIAIAIGIVAQEFDYDVSGFVAGLGLGGLAVAMAAKDTLANVFGGIVIIMDKPFDIGDWIKSGDTEGVVEDINFRSTKIRTFSKALVTVPNSKLVDTPIFNYSRRGIRRITFKLGVTYNTPKEKLKGCIYEIERMLNEHPQVDKETIFVKFDEFNDSSLDIFLYFFTNTSNWEQYLNIKQDINFKIMDILEKEGVSVAFPSNSIYFENNLTVDNKQ</sequence>
<feature type="transmembrane region" description="Helical" evidence="7">
    <location>
        <begin position="20"/>
        <end position="39"/>
    </location>
</feature>
<feature type="transmembrane region" description="Helical" evidence="7">
    <location>
        <begin position="100"/>
        <end position="121"/>
    </location>
</feature>
<dbReference type="SUPFAM" id="SSF50182">
    <property type="entry name" value="Sm-like ribonucleoproteins"/>
    <property type="match status" value="1"/>
</dbReference>
<evidence type="ECO:0000256" key="1">
    <source>
        <dbReference type="ARBA" id="ARBA00004651"/>
    </source>
</evidence>
<dbReference type="Proteomes" id="UP000013378">
    <property type="component" value="Unassembled WGS sequence"/>
</dbReference>
<keyword evidence="5 7" id="KW-1133">Transmembrane helix</keyword>
<evidence type="ECO:0000256" key="4">
    <source>
        <dbReference type="ARBA" id="ARBA00022692"/>
    </source>
</evidence>
<keyword evidence="12" id="KW-1185">Reference proteome</keyword>
<dbReference type="InterPro" id="IPR045042">
    <property type="entry name" value="YnaI-like"/>
</dbReference>
<dbReference type="Pfam" id="PF21082">
    <property type="entry name" value="MS_channel_3rd"/>
    <property type="match status" value="1"/>
</dbReference>
<evidence type="ECO:0000259" key="9">
    <source>
        <dbReference type="Pfam" id="PF21082"/>
    </source>
</evidence>
<dbReference type="Gene3D" id="3.30.70.100">
    <property type="match status" value="1"/>
</dbReference>
<dbReference type="InterPro" id="IPR006685">
    <property type="entry name" value="MscS_channel_2nd"/>
</dbReference>
<dbReference type="PATRIC" id="fig|1304284.3.peg.1469"/>
<dbReference type="Pfam" id="PF21088">
    <property type="entry name" value="MS_channel_1st"/>
    <property type="match status" value="1"/>
</dbReference>
<proteinExistence type="inferred from homology"/>
<dbReference type="eggNOG" id="COG0668">
    <property type="taxonomic scope" value="Bacteria"/>
</dbReference>
<gene>
    <name evidence="11" type="ORF">L21TH_1500</name>
</gene>
<evidence type="ECO:0000256" key="6">
    <source>
        <dbReference type="ARBA" id="ARBA00023136"/>
    </source>
</evidence>
<dbReference type="SUPFAM" id="SSF82861">
    <property type="entry name" value="Mechanosensitive channel protein MscS (YggB), transmembrane region"/>
    <property type="match status" value="1"/>
</dbReference>
<keyword evidence="6 7" id="KW-0472">Membrane</keyword>
<reference evidence="11 12" key="1">
    <citation type="journal article" date="2015" name="Geomicrobiol. J.">
        <title>Caldisalinibacter kiritimatiensis gen. nov., sp. nov., a moderately thermohalophilic thiosulfate-reducing bacterium from a hypersaline microbial mat.</title>
        <authorList>
            <person name="Ben Hania W."/>
            <person name="Joseph M."/>
            <person name="Fiebig A."/>
            <person name="Bunk B."/>
            <person name="Klenk H.-P."/>
            <person name="Fardeau M.-L."/>
            <person name="Spring S."/>
        </authorList>
    </citation>
    <scope>NUCLEOTIDE SEQUENCE [LARGE SCALE GENOMIC DNA]</scope>
    <source>
        <strain evidence="11 12">L21-TH-D2</strain>
    </source>
</reference>
<comment type="subcellular location">
    <subcellularLocation>
        <location evidence="1">Cell membrane</location>
        <topology evidence="1">Multi-pass membrane protein</topology>
    </subcellularLocation>
</comment>
<feature type="transmembrane region" description="Helical" evidence="7">
    <location>
        <begin position="70"/>
        <end position="88"/>
    </location>
</feature>
<evidence type="ECO:0000259" key="8">
    <source>
        <dbReference type="Pfam" id="PF00924"/>
    </source>
</evidence>
<feature type="domain" description="Mechanosensitive ion channel MscS C-terminal" evidence="9">
    <location>
        <begin position="259"/>
        <end position="345"/>
    </location>
</feature>
<dbReference type="GO" id="GO:0005886">
    <property type="term" value="C:plasma membrane"/>
    <property type="evidence" value="ECO:0007669"/>
    <property type="project" value="UniProtKB-SubCell"/>
</dbReference>
<comment type="similarity">
    <text evidence="2">Belongs to the MscS (TC 1.A.23) family.</text>
</comment>
<accession>R1CUW3</accession>
<dbReference type="Gene3D" id="2.30.30.60">
    <property type="match status" value="1"/>
</dbReference>
<evidence type="ECO:0000259" key="10">
    <source>
        <dbReference type="Pfam" id="PF21088"/>
    </source>
</evidence>
<dbReference type="InterPro" id="IPR049142">
    <property type="entry name" value="MS_channel_1st"/>
</dbReference>
<protein>
    <submittedName>
        <fullName evidence="11">Small-conductance mechanosensitive channel</fullName>
    </submittedName>
</protein>
<evidence type="ECO:0000256" key="3">
    <source>
        <dbReference type="ARBA" id="ARBA00022475"/>
    </source>
</evidence>
<feature type="transmembrane region" description="Helical" evidence="7">
    <location>
        <begin position="141"/>
        <end position="160"/>
    </location>
</feature>
<dbReference type="PANTHER" id="PTHR43634:SF2">
    <property type="entry name" value="LOW CONDUCTANCE MECHANOSENSITIVE CHANNEL YNAI"/>
    <property type="match status" value="1"/>
</dbReference>
<dbReference type="InterPro" id="IPR023408">
    <property type="entry name" value="MscS_beta-dom_sf"/>
</dbReference>
<dbReference type="Gene3D" id="1.10.287.1260">
    <property type="match status" value="1"/>
</dbReference>
<evidence type="ECO:0000256" key="2">
    <source>
        <dbReference type="ARBA" id="ARBA00008017"/>
    </source>
</evidence>
<feature type="domain" description="Mechanosensitive ion channel transmembrane helices 2/3" evidence="10">
    <location>
        <begin position="144"/>
        <end position="185"/>
    </location>
</feature>
<dbReference type="GO" id="GO:0055085">
    <property type="term" value="P:transmembrane transport"/>
    <property type="evidence" value="ECO:0007669"/>
    <property type="project" value="InterPro"/>
</dbReference>
<dbReference type="PANTHER" id="PTHR43634">
    <property type="entry name" value="OW CONDUCTANCE MECHANOSENSITIVE CHANNEL"/>
    <property type="match status" value="1"/>
</dbReference>
<evidence type="ECO:0000313" key="12">
    <source>
        <dbReference type="Proteomes" id="UP000013378"/>
    </source>
</evidence>
<feature type="transmembrane region" description="Helical" evidence="7">
    <location>
        <begin position="166"/>
        <end position="184"/>
    </location>
</feature>
<dbReference type="RefSeq" id="WP_006313285.1">
    <property type="nucleotide sequence ID" value="NZ_ARZA01000172.1"/>
</dbReference>
<name>R1CUW3_9FIRM</name>
<dbReference type="InterPro" id="IPR011066">
    <property type="entry name" value="MscS_channel_C_sf"/>
</dbReference>
<organism evidence="11 12">
    <name type="scientific">Caldisalinibacter kiritimatiensis</name>
    <dbReference type="NCBI Taxonomy" id="1304284"/>
    <lineage>
        <taxon>Bacteria</taxon>
        <taxon>Bacillati</taxon>
        <taxon>Bacillota</taxon>
        <taxon>Tissierellia</taxon>
        <taxon>Tissierellales</taxon>
        <taxon>Thermohalobacteraceae</taxon>
        <taxon>Caldisalinibacter</taxon>
    </lineage>
</organism>
<dbReference type="InterPro" id="IPR010920">
    <property type="entry name" value="LSM_dom_sf"/>
</dbReference>
<dbReference type="Pfam" id="PF00924">
    <property type="entry name" value="MS_channel_2nd"/>
    <property type="match status" value="1"/>
</dbReference>
<dbReference type="STRING" id="1304284.L21TH_1500"/>
<dbReference type="EMBL" id="ARZA01000172">
    <property type="protein sequence ID" value="EOD00439.1"/>
    <property type="molecule type" value="Genomic_DNA"/>
</dbReference>
<dbReference type="InterPro" id="IPR011014">
    <property type="entry name" value="MscS_channel_TM-2"/>
</dbReference>
<comment type="caution">
    <text evidence="11">The sequence shown here is derived from an EMBL/GenBank/DDBJ whole genome shotgun (WGS) entry which is preliminary data.</text>
</comment>
<dbReference type="SUPFAM" id="SSF82689">
    <property type="entry name" value="Mechanosensitive channel protein MscS (YggB), C-terminal domain"/>
    <property type="match status" value="1"/>
</dbReference>